<dbReference type="EMBL" id="SSTD01012952">
    <property type="protein sequence ID" value="TYK08006.1"/>
    <property type="molecule type" value="Genomic_DNA"/>
</dbReference>
<dbReference type="InterPro" id="IPR001841">
    <property type="entry name" value="Znf_RING"/>
</dbReference>
<dbReference type="EMBL" id="SSTE01012982">
    <property type="protein sequence ID" value="KAA0048251.1"/>
    <property type="molecule type" value="Genomic_DNA"/>
</dbReference>
<reference evidence="7 8" key="1">
    <citation type="submission" date="2019-08" db="EMBL/GenBank/DDBJ databases">
        <title>Draft genome sequences of two oriental melons (Cucumis melo L. var makuwa).</title>
        <authorList>
            <person name="Kwon S.-Y."/>
        </authorList>
    </citation>
    <scope>NUCLEOTIDE SEQUENCE [LARGE SCALE GENOMIC DNA]</scope>
    <source>
        <strain evidence="8">cv. Chang Bougi</strain>
        <strain evidence="7">cv. SW 3</strain>
        <tissue evidence="6">Leaf</tissue>
    </source>
</reference>
<name>A0A5D3CCB0_CUCMM</name>
<evidence type="ECO:0000313" key="7">
    <source>
        <dbReference type="Proteomes" id="UP000321393"/>
    </source>
</evidence>
<evidence type="ECO:0000256" key="3">
    <source>
        <dbReference type="SAM" id="Phobius"/>
    </source>
</evidence>
<feature type="compositionally biased region" description="Basic and acidic residues" evidence="2">
    <location>
        <begin position="310"/>
        <end position="319"/>
    </location>
</feature>
<dbReference type="Gene3D" id="3.30.40.10">
    <property type="entry name" value="Zinc/RING finger domain, C3HC4 (zinc finger)"/>
    <property type="match status" value="1"/>
</dbReference>
<dbReference type="InterPro" id="IPR013083">
    <property type="entry name" value="Znf_RING/FYVE/PHD"/>
</dbReference>
<dbReference type="PANTHER" id="PTHR46225:SF1">
    <property type="entry name" value="RING_U-BOX SUPERFAMILY PROTEIN"/>
    <property type="match status" value="1"/>
</dbReference>
<keyword evidence="1" id="KW-0479">Metal-binding</keyword>
<sequence>MIHSGFFLSGPSFNSDATTSFISISVSGEDGAMADDIRNEASDSVPPSFWVKMAMKISRARWFIFLRRVFHYQNGSRSDLGPNPFNSGLWMAMELVALLFQLIISVFTLAISQAEKPVWPMRLWIGGYDLGCVLSLLLLYGRHRYHYLMQGNDNRLSYIEHEQQRSNESSRYSHLMNRCRTSLDLFFAIWFVMGNLWVFDSRLASFQRAPKLHLLCSFLLVWNAICYSFPFILFLLLCCCVPLISSLTGYNINMGSSEKGASDDQISQLPCWRYKAVEANINPRSQPDNSNTGLLKEDPVSNNSLPGFEKTTEENSNKKSDGGLKYFRLPPILQECCICLAKYIDKEEVRQLPCSHVFHLKCVDKWLAITSSCPLCKQQLQR</sequence>
<dbReference type="SMART" id="SM00184">
    <property type="entry name" value="RING"/>
    <property type="match status" value="1"/>
</dbReference>
<dbReference type="AlphaFoldDB" id="A0A5D3CCB0"/>
<evidence type="ECO:0000313" key="6">
    <source>
        <dbReference type="EMBL" id="TYK08006.1"/>
    </source>
</evidence>
<protein>
    <submittedName>
        <fullName evidence="6">E3 ubiquitin-protein ligase</fullName>
    </submittedName>
</protein>
<keyword evidence="3" id="KW-0472">Membrane</keyword>
<dbReference type="Proteomes" id="UP000321393">
    <property type="component" value="Unassembled WGS sequence"/>
</dbReference>
<feature type="transmembrane region" description="Helical" evidence="3">
    <location>
        <begin position="89"/>
        <end position="111"/>
    </location>
</feature>
<feature type="region of interest" description="Disordered" evidence="2">
    <location>
        <begin position="282"/>
        <end position="319"/>
    </location>
</feature>
<feature type="transmembrane region" description="Helical" evidence="3">
    <location>
        <begin position="181"/>
        <end position="199"/>
    </location>
</feature>
<dbReference type="OrthoDB" id="8062037at2759"/>
<keyword evidence="3" id="KW-0812">Transmembrane</keyword>
<evidence type="ECO:0000256" key="2">
    <source>
        <dbReference type="SAM" id="MobiDB-lite"/>
    </source>
</evidence>
<dbReference type="Proteomes" id="UP000321947">
    <property type="component" value="Unassembled WGS sequence"/>
</dbReference>
<accession>A0A5D3CCB0</accession>
<dbReference type="PANTHER" id="PTHR46225">
    <property type="entry name" value="C3H4 TYPE ZINC FINGER PROTEIN"/>
    <property type="match status" value="1"/>
</dbReference>
<keyword evidence="3" id="KW-1133">Transmembrane helix</keyword>
<evidence type="ECO:0000259" key="4">
    <source>
        <dbReference type="PROSITE" id="PS50089"/>
    </source>
</evidence>
<organism evidence="6 8">
    <name type="scientific">Cucumis melo var. makuwa</name>
    <name type="common">Oriental melon</name>
    <dbReference type="NCBI Taxonomy" id="1194695"/>
    <lineage>
        <taxon>Eukaryota</taxon>
        <taxon>Viridiplantae</taxon>
        <taxon>Streptophyta</taxon>
        <taxon>Embryophyta</taxon>
        <taxon>Tracheophyta</taxon>
        <taxon>Spermatophyta</taxon>
        <taxon>Magnoliopsida</taxon>
        <taxon>eudicotyledons</taxon>
        <taxon>Gunneridae</taxon>
        <taxon>Pentapetalae</taxon>
        <taxon>rosids</taxon>
        <taxon>fabids</taxon>
        <taxon>Cucurbitales</taxon>
        <taxon>Cucurbitaceae</taxon>
        <taxon>Benincaseae</taxon>
        <taxon>Cucumis</taxon>
    </lineage>
</organism>
<feature type="compositionally biased region" description="Polar residues" evidence="2">
    <location>
        <begin position="282"/>
        <end position="293"/>
    </location>
</feature>
<dbReference type="Pfam" id="PF13639">
    <property type="entry name" value="zf-RING_2"/>
    <property type="match status" value="1"/>
</dbReference>
<feature type="transmembrane region" description="Helical" evidence="3">
    <location>
        <begin position="123"/>
        <end position="140"/>
    </location>
</feature>
<dbReference type="SUPFAM" id="SSF57850">
    <property type="entry name" value="RING/U-box"/>
    <property type="match status" value="1"/>
</dbReference>
<gene>
    <name evidence="6" type="ORF">E5676_scaffold265G001490</name>
    <name evidence="5" type="ORF">E6C27_scaffold63G001670</name>
</gene>
<dbReference type="PROSITE" id="PS50089">
    <property type="entry name" value="ZF_RING_2"/>
    <property type="match status" value="1"/>
</dbReference>
<evidence type="ECO:0000313" key="5">
    <source>
        <dbReference type="EMBL" id="KAA0048251.1"/>
    </source>
</evidence>
<feature type="domain" description="RING-type" evidence="4">
    <location>
        <begin position="336"/>
        <end position="377"/>
    </location>
</feature>
<dbReference type="GO" id="GO:0008270">
    <property type="term" value="F:zinc ion binding"/>
    <property type="evidence" value="ECO:0007669"/>
    <property type="project" value="UniProtKB-KW"/>
</dbReference>
<keyword evidence="1" id="KW-0862">Zinc</keyword>
<evidence type="ECO:0000313" key="8">
    <source>
        <dbReference type="Proteomes" id="UP000321947"/>
    </source>
</evidence>
<evidence type="ECO:0000256" key="1">
    <source>
        <dbReference type="PROSITE-ProRule" id="PRU00175"/>
    </source>
</evidence>
<feature type="transmembrane region" description="Helical" evidence="3">
    <location>
        <begin position="219"/>
        <end position="244"/>
    </location>
</feature>
<comment type="caution">
    <text evidence="6">The sequence shown here is derived from an EMBL/GenBank/DDBJ whole genome shotgun (WGS) entry which is preliminary data.</text>
</comment>
<keyword evidence="1" id="KW-0863">Zinc-finger</keyword>
<proteinExistence type="predicted"/>